<dbReference type="SFLD" id="SFLDG01100">
    <property type="entry name" value="methyltransferase_(Class_D)"/>
    <property type="match status" value="1"/>
</dbReference>
<dbReference type="InterPro" id="IPR056488">
    <property type="entry name" value="Zn_ribbon_HMPTM"/>
</dbReference>
<sequence length="508" mass="57267">MSQVIENVESVCPECFKGEEINKIPAQIVEEDGKIWIEKKCPEHGSFKSVVFADSKLYKKWEKYGEAGEGPENVKPLPFSETQLYDKHKSQSVLTNVFVTNRCNLRCSYCFANSGAEGFVYEPSLEELEEMMRQVREEKPVPSKAVQITGGEPTIRNDLLDIVEMAVDMGFRHVQVNTNGIKLAESGEYCQELRDAGVNTIYMSFDGLTKESNPWIEQNKKAIENLRKAGLGVVLVPTVIKDMNLDQLGDIINYAKENLDVVRGVNFQPVSFTGRITNITEEDRESGRVDYATMIKQIEKDLDGQIGEEDWYPVPFVYPISKLVETVKGERQVEFTPSPKCGGATYAFVDGDELVPVTDFVGVEGLIELIEKESEKSGPMKKIRTGISLMRKVSDYIDEEKSPEGVDIKGLIVDAIRGGDYNSLGDFHKKSLFLGSMWFQDAWNLNMDRLSRCVIHYATPEGIVPFCTYNGLNVGQKIREKHSIPVDEWEEKTGKEMRDDLWDGSPIS</sequence>
<dbReference type="InterPro" id="IPR013785">
    <property type="entry name" value="Aldolase_TIM"/>
</dbReference>
<proteinExistence type="predicted"/>
<dbReference type="NCBIfam" id="NF045702">
    <property type="entry name" value="rSAM_GDGT_ether"/>
    <property type="match status" value="1"/>
</dbReference>
<dbReference type="SFLD" id="SFLDG01067">
    <property type="entry name" value="SPASM/twitch_domain_containing"/>
    <property type="match status" value="1"/>
</dbReference>
<gene>
    <name evidence="8" type="ORF">AKJ37_04015</name>
</gene>
<dbReference type="PANTHER" id="PTHR43306:SF1">
    <property type="entry name" value="7,8-DIHYDRO-6-HYDROXYMETHYLPTERIN DIMETHYLTRANSFERASE"/>
    <property type="match status" value="1"/>
</dbReference>
<feature type="domain" description="Radical SAM core" evidence="7">
    <location>
        <begin position="89"/>
        <end position="305"/>
    </location>
</feature>
<dbReference type="Pfam" id="PF04055">
    <property type="entry name" value="Radical_SAM"/>
    <property type="match status" value="1"/>
</dbReference>
<keyword evidence="6" id="KW-0411">Iron-sulfur</keyword>
<dbReference type="InterPro" id="IPR034474">
    <property type="entry name" value="Methyltransferase_Class_D"/>
</dbReference>
<dbReference type="Gene3D" id="3.20.20.70">
    <property type="entry name" value="Aldolase class I"/>
    <property type="match status" value="1"/>
</dbReference>
<dbReference type="SFLD" id="SFLDS00029">
    <property type="entry name" value="Radical_SAM"/>
    <property type="match status" value="1"/>
</dbReference>
<evidence type="ECO:0000313" key="9">
    <source>
        <dbReference type="Proteomes" id="UP000070463"/>
    </source>
</evidence>
<dbReference type="InterPro" id="IPR000385">
    <property type="entry name" value="MoaA_NifB_PqqE_Fe-S-bd_CS"/>
</dbReference>
<dbReference type="SUPFAM" id="SSF102114">
    <property type="entry name" value="Radical SAM enzymes"/>
    <property type="match status" value="1"/>
</dbReference>
<dbReference type="PATRIC" id="fig|1698267.3.peg.1448"/>
<reference evidence="8 9" key="1">
    <citation type="journal article" date="2016" name="Sci. Rep.">
        <title>Metabolic traits of an uncultured archaeal lineage -MSBL1- from brine pools of the Red Sea.</title>
        <authorList>
            <person name="Mwirichia R."/>
            <person name="Alam I."/>
            <person name="Rashid M."/>
            <person name="Vinu M."/>
            <person name="Ba-Alawi W."/>
            <person name="Anthony Kamau A."/>
            <person name="Kamanda Ngugi D."/>
            <person name="Goker M."/>
            <person name="Klenk H.P."/>
            <person name="Bajic V."/>
            <person name="Stingl U."/>
        </authorList>
    </citation>
    <scope>NUCLEOTIDE SEQUENCE [LARGE SCALE GENOMIC DNA]</scope>
    <source>
        <strain evidence="8">SCGC-AAA259I09</strain>
    </source>
</reference>
<dbReference type="InterPro" id="IPR034471">
    <property type="entry name" value="GDGT/MA_synthase"/>
</dbReference>
<dbReference type="GO" id="GO:0046872">
    <property type="term" value="F:metal ion binding"/>
    <property type="evidence" value="ECO:0007669"/>
    <property type="project" value="UniProtKB-KW"/>
</dbReference>
<dbReference type="Pfam" id="PF23545">
    <property type="entry name" value="Zn_ribbon_HMPTM"/>
    <property type="match status" value="1"/>
</dbReference>
<dbReference type="GO" id="GO:0008168">
    <property type="term" value="F:methyltransferase activity"/>
    <property type="evidence" value="ECO:0007669"/>
    <property type="project" value="InterPro"/>
</dbReference>
<keyword evidence="2" id="KW-0004">4Fe-4S</keyword>
<dbReference type="PANTHER" id="PTHR43306">
    <property type="entry name" value="7,8-DIHYDRO-6-HYDROXYMETHYLPTERIN DIMETHYLTRANSFERASE"/>
    <property type="match status" value="1"/>
</dbReference>
<evidence type="ECO:0000256" key="2">
    <source>
        <dbReference type="ARBA" id="ARBA00022485"/>
    </source>
</evidence>
<evidence type="ECO:0000256" key="6">
    <source>
        <dbReference type="ARBA" id="ARBA00023014"/>
    </source>
</evidence>
<comment type="caution">
    <text evidence="8">The sequence shown here is derived from an EMBL/GenBank/DDBJ whole genome shotgun (WGS) entry which is preliminary data.</text>
</comment>
<keyword evidence="9" id="KW-1185">Reference proteome</keyword>
<protein>
    <recommendedName>
        <fullName evidence="7">Radical SAM core domain-containing protein</fullName>
    </recommendedName>
</protein>
<name>A0A133US80_9EURY</name>
<organism evidence="8 9">
    <name type="scientific">candidate division MSBL1 archaeon SCGC-AAA259I09</name>
    <dbReference type="NCBI Taxonomy" id="1698267"/>
    <lineage>
        <taxon>Archaea</taxon>
        <taxon>Methanobacteriati</taxon>
        <taxon>Methanobacteriota</taxon>
        <taxon>candidate division MSBL1</taxon>
    </lineage>
</organism>
<evidence type="ECO:0000256" key="3">
    <source>
        <dbReference type="ARBA" id="ARBA00022691"/>
    </source>
</evidence>
<dbReference type="InterPro" id="IPR058240">
    <property type="entry name" value="rSAM_sf"/>
</dbReference>
<evidence type="ECO:0000256" key="5">
    <source>
        <dbReference type="ARBA" id="ARBA00023004"/>
    </source>
</evidence>
<evidence type="ECO:0000256" key="1">
    <source>
        <dbReference type="ARBA" id="ARBA00001966"/>
    </source>
</evidence>
<evidence type="ECO:0000259" key="7">
    <source>
        <dbReference type="PROSITE" id="PS51918"/>
    </source>
</evidence>
<keyword evidence="4" id="KW-0479">Metal-binding</keyword>
<evidence type="ECO:0000313" key="8">
    <source>
        <dbReference type="EMBL" id="KXA96987.1"/>
    </source>
</evidence>
<keyword evidence="5" id="KW-0408">Iron</keyword>
<dbReference type="PROSITE" id="PS51918">
    <property type="entry name" value="RADICAL_SAM"/>
    <property type="match status" value="1"/>
</dbReference>
<dbReference type="GO" id="GO:0051539">
    <property type="term" value="F:4 iron, 4 sulfur cluster binding"/>
    <property type="evidence" value="ECO:0007669"/>
    <property type="project" value="UniProtKB-KW"/>
</dbReference>
<dbReference type="CDD" id="cd01335">
    <property type="entry name" value="Radical_SAM"/>
    <property type="match status" value="1"/>
</dbReference>
<dbReference type="InterPro" id="IPR007197">
    <property type="entry name" value="rSAM"/>
</dbReference>
<dbReference type="AlphaFoldDB" id="A0A133US80"/>
<dbReference type="EMBL" id="LHXR01000050">
    <property type="protein sequence ID" value="KXA96987.1"/>
    <property type="molecule type" value="Genomic_DNA"/>
</dbReference>
<accession>A0A133US80</accession>
<keyword evidence="3" id="KW-0949">S-adenosyl-L-methionine</keyword>
<evidence type="ECO:0000256" key="4">
    <source>
        <dbReference type="ARBA" id="ARBA00022723"/>
    </source>
</evidence>
<comment type="cofactor">
    <cofactor evidence="1">
        <name>[4Fe-4S] cluster</name>
        <dbReference type="ChEBI" id="CHEBI:49883"/>
    </cofactor>
</comment>
<dbReference type="Proteomes" id="UP000070463">
    <property type="component" value="Unassembled WGS sequence"/>
</dbReference>
<dbReference type="PROSITE" id="PS01305">
    <property type="entry name" value="MOAA_NIFB_PQQE"/>
    <property type="match status" value="1"/>
</dbReference>